<feature type="domain" description="CREG-like beta-barrel" evidence="1">
    <location>
        <begin position="80"/>
        <end position="251"/>
    </location>
</feature>
<reference evidence="3" key="1">
    <citation type="submission" date="2025-08" db="UniProtKB">
        <authorList>
            <consortium name="RefSeq"/>
        </authorList>
    </citation>
    <scope>IDENTIFICATION</scope>
    <source>
        <tissue evidence="3">Testes</tissue>
    </source>
</reference>
<dbReference type="InterPro" id="IPR055343">
    <property type="entry name" value="CREG_beta-barrel"/>
</dbReference>
<organism evidence="2 3">
    <name type="scientific">Saccoglossus kowalevskii</name>
    <name type="common">Acorn worm</name>
    <dbReference type="NCBI Taxonomy" id="10224"/>
    <lineage>
        <taxon>Eukaryota</taxon>
        <taxon>Metazoa</taxon>
        <taxon>Hemichordata</taxon>
        <taxon>Enteropneusta</taxon>
        <taxon>Harrimaniidae</taxon>
        <taxon>Saccoglossus</taxon>
    </lineage>
</organism>
<accession>A0ABM0H103</accession>
<gene>
    <name evidence="3" type="primary">LOC100375051</name>
</gene>
<dbReference type="PANTHER" id="PTHR13343">
    <property type="entry name" value="CREG1 PROTEIN"/>
    <property type="match status" value="1"/>
</dbReference>
<dbReference type="RefSeq" id="XP_002741774.1">
    <property type="nucleotide sequence ID" value="XM_002741728.2"/>
</dbReference>
<proteinExistence type="predicted"/>
<dbReference type="InterPro" id="IPR012349">
    <property type="entry name" value="Split_barrel_FMN-bd"/>
</dbReference>
<dbReference type="PANTHER" id="PTHR13343:SF17">
    <property type="entry name" value="CELLULAR REPRESSOR OF E1A-STIMULATED GENES, ISOFORM A"/>
    <property type="match status" value="1"/>
</dbReference>
<name>A0ABM0H103_SACKO</name>
<evidence type="ECO:0000313" key="2">
    <source>
        <dbReference type="Proteomes" id="UP000694865"/>
    </source>
</evidence>
<dbReference type="Pfam" id="PF13883">
    <property type="entry name" value="CREG_beta-barrel"/>
    <property type="match status" value="1"/>
</dbReference>
<dbReference type="Gene3D" id="2.30.110.10">
    <property type="entry name" value="Electron Transport, Fmn-binding Protein, Chain A"/>
    <property type="match status" value="1"/>
</dbReference>
<protein>
    <submittedName>
        <fullName evidence="3">Protein CREG1-like</fullName>
    </submittedName>
</protein>
<dbReference type="GeneID" id="100375051"/>
<evidence type="ECO:0000259" key="1">
    <source>
        <dbReference type="Pfam" id="PF13883"/>
    </source>
</evidence>
<dbReference type="Proteomes" id="UP000694865">
    <property type="component" value="Unplaced"/>
</dbReference>
<keyword evidence="2" id="KW-1185">Reference proteome</keyword>
<evidence type="ECO:0000313" key="3">
    <source>
        <dbReference type="RefSeq" id="XP_002741774.1"/>
    </source>
</evidence>
<sequence>MEPDDSKFLYLADESSTNSNRSDDQNGNQRSGLVNNIVLVYHCVCELFGPPHSSVAMLNVLALFTVIAVCSGKVQNVNRPPYKDIAARARYVVHRADWAVVNTISTQPRMTGLAFSNTNALADGLPDNSTGVPYFYVSPLDVSIQDIVTNNSVTVSFSEAEFNDIEDCIITSGGDPESPLCTRLVLIGKMVSVIEQSERDFAKKALFTRHPLMPTWPESHNWEFMKLDIKDLWIIDFFGGGKHIPVEDYFNANPGYN</sequence>
<dbReference type="SUPFAM" id="SSF50475">
    <property type="entry name" value="FMN-binding split barrel"/>
    <property type="match status" value="1"/>
</dbReference>